<organism evidence="3 4">
    <name type="scientific">Cavenderia fasciculata</name>
    <name type="common">Slime mold</name>
    <name type="synonym">Dictyostelium fasciculatum</name>
    <dbReference type="NCBI Taxonomy" id="261658"/>
    <lineage>
        <taxon>Eukaryota</taxon>
        <taxon>Amoebozoa</taxon>
        <taxon>Evosea</taxon>
        <taxon>Eumycetozoa</taxon>
        <taxon>Dictyostelia</taxon>
        <taxon>Acytosteliales</taxon>
        <taxon>Cavenderiaceae</taxon>
        <taxon>Cavenderia</taxon>
    </lineage>
</organism>
<proteinExistence type="predicted"/>
<dbReference type="CDD" id="cd00170">
    <property type="entry name" value="SEC14"/>
    <property type="match status" value="1"/>
</dbReference>
<dbReference type="OMA" id="DRIDNIC"/>
<dbReference type="Gene3D" id="3.40.525.10">
    <property type="entry name" value="CRAL-TRIO lipid binding domain"/>
    <property type="match status" value="1"/>
</dbReference>
<dbReference type="SUPFAM" id="SSF46938">
    <property type="entry name" value="CRAL/TRIO N-terminal domain"/>
    <property type="match status" value="1"/>
</dbReference>
<feature type="compositionally biased region" description="Low complexity" evidence="1">
    <location>
        <begin position="8"/>
        <end position="20"/>
    </location>
</feature>
<dbReference type="GeneID" id="14875385"/>
<dbReference type="PANTHER" id="PTHR45824:SF29">
    <property type="entry name" value="GH16843P"/>
    <property type="match status" value="1"/>
</dbReference>
<dbReference type="Proteomes" id="UP000007797">
    <property type="component" value="Unassembled WGS sequence"/>
</dbReference>
<keyword evidence="4" id="KW-1185">Reference proteome</keyword>
<gene>
    <name evidence="3" type="ORF">DFA_05245</name>
</gene>
<dbReference type="InterPro" id="IPR011074">
    <property type="entry name" value="CRAL/TRIO_N_dom"/>
</dbReference>
<dbReference type="EMBL" id="GL883008">
    <property type="protein sequence ID" value="EGG23115.1"/>
    <property type="molecule type" value="Genomic_DNA"/>
</dbReference>
<dbReference type="InterPro" id="IPR036273">
    <property type="entry name" value="CRAL/TRIO_N_dom_sf"/>
</dbReference>
<dbReference type="RefSeq" id="XP_004360966.1">
    <property type="nucleotide sequence ID" value="XM_004360909.1"/>
</dbReference>
<dbReference type="PANTHER" id="PTHR45824">
    <property type="entry name" value="GH16843P"/>
    <property type="match status" value="1"/>
</dbReference>
<dbReference type="KEGG" id="dfa:DFA_05245"/>
<dbReference type="PROSITE" id="PS50191">
    <property type="entry name" value="CRAL_TRIO"/>
    <property type="match status" value="1"/>
</dbReference>
<evidence type="ECO:0000259" key="2">
    <source>
        <dbReference type="PROSITE" id="PS50191"/>
    </source>
</evidence>
<feature type="domain" description="CRAL-TRIO" evidence="2">
    <location>
        <begin position="114"/>
        <end position="277"/>
    </location>
</feature>
<evidence type="ECO:0000313" key="4">
    <source>
        <dbReference type="Proteomes" id="UP000007797"/>
    </source>
</evidence>
<evidence type="ECO:0000313" key="3">
    <source>
        <dbReference type="EMBL" id="EGG23115.1"/>
    </source>
</evidence>
<reference evidence="4" key="1">
    <citation type="journal article" date="2011" name="Genome Res.">
        <title>Phylogeny-wide analysis of social amoeba genomes highlights ancient origins for complex intercellular communication.</title>
        <authorList>
            <person name="Heidel A.J."/>
            <person name="Lawal H.M."/>
            <person name="Felder M."/>
            <person name="Schilde C."/>
            <person name="Helps N.R."/>
            <person name="Tunggal B."/>
            <person name="Rivero F."/>
            <person name="John U."/>
            <person name="Schleicher M."/>
            <person name="Eichinger L."/>
            <person name="Platzer M."/>
            <person name="Noegel A.A."/>
            <person name="Schaap P."/>
            <person name="Gloeckner G."/>
        </authorList>
    </citation>
    <scope>NUCLEOTIDE SEQUENCE [LARGE SCALE GENOMIC DNA]</scope>
    <source>
        <strain evidence="4">SH3</strain>
    </source>
</reference>
<accession>F4PNR2</accession>
<dbReference type="InterPro" id="IPR036865">
    <property type="entry name" value="CRAL-TRIO_dom_sf"/>
</dbReference>
<dbReference type="Pfam" id="PF03765">
    <property type="entry name" value="CRAL_TRIO_N"/>
    <property type="match status" value="1"/>
</dbReference>
<dbReference type="GO" id="GO:0008526">
    <property type="term" value="F:phosphatidylinositol transfer activity"/>
    <property type="evidence" value="ECO:0007669"/>
    <property type="project" value="TreeGrafter"/>
</dbReference>
<name>F4PNR2_CACFS</name>
<dbReference type="PRINTS" id="PR00180">
    <property type="entry name" value="CRETINALDHBP"/>
</dbReference>
<protein>
    <submittedName>
        <fullName evidence="3">Cellular retinaldehyde-binding/triple function domain-containing protein</fullName>
    </submittedName>
</protein>
<dbReference type="InterPro" id="IPR052578">
    <property type="entry name" value="PI_Transfer_CRAL-TRIO"/>
</dbReference>
<dbReference type="AlphaFoldDB" id="F4PNR2"/>
<evidence type="ECO:0000256" key="1">
    <source>
        <dbReference type="SAM" id="MobiDB-lite"/>
    </source>
</evidence>
<sequence>MGKKKKSSSSSTTPTTTTTETKTDVNNNNSDSITNGAVFDPFAGLEESQIDAHKEFKEKLSTLELDDKEKLWIDDMLIFRYLRARDYNVKAAFELFQGTLKWRKEFKPDEINPDKLSYEASSGKQYCGPFTTKSRPLITMAPRKENTKNYERQIQLLVYTIERAITKMDASQGCEQLAILIDFNGYSIMNAPPLSVSKQTLDILSSHYPERLGVAFIVDPPLVFSVFWNIISPLINKNTVKKIVFVKGEKEKKKVLSQYFESEQLETAFGGTSDYQYDHAVHWKQEIEFYRNKNNLPPLSDEEITKILELKD</sequence>
<dbReference type="OrthoDB" id="75724at2759"/>
<dbReference type="InterPro" id="IPR001251">
    <property type="entry name" value="CRAL-TRIO_dom"/>
</dbReference>
<feature type="region of interest" description="Disordered" evidence="1">
    <location>
        <begin position="1"/>
        <end position="33"/>
    </location>
</feature>
<dbReference type="Pfam" id="PF00650">
    <property type="entry name" value="CRAL_TRIO"/>
    <property type="match status" value="1"/>
</dbReference>
<dbReference type="SMART" id="SM00516">
    <property type="entry name" value="SEC14"/>
    <property type="match status" value="1"/>
</dbReference>
<dbReference type="SMART" id="SM01100">
    <property type="entry name" value="CRAL_TRIO_N"/>
    <property type="match status" value="1"/>
</dbReference>
<feature type="compositionally biased region" description="Polar residues" evidence="1">
    <location>
        <begin position="24"/>
        <end position="33"/>
    </location>
</feature>
<dbReference type="SUPFAM" id="SSF52087">
    <property type="entry name" value="CRAL/TRIO domain"/>
    <property type="match status" value="1"/>
</dbReference>